<proteinExistence type="predicted"/>
<evidence type="ECO:0000313" key="1">
    <source>
        <dbReference type="EMBL" id="EDV20139.1"/>
    </source>
</evidence>
<dbReference type="AlphaFoldDB" id="B3SAP7"/>
<reference evidence="1 2" key="1">
    <citation type="journal article" date="2008" name="Nature">
        <title>The Trichoplax genome and the nature of placozoans.</title>
        <authorList>
            <person name="Srivastava M."/>
            <person name="Begovic E."/>
            <person name="Chapman J."/>
            <person name="Putnam N.H."/>
            <person name="Hellsten U."/>
            <person name="Kawashima T."/>
            <person name="Kuo A."/>
            <person name="Mitros T."/>
            <person name="Salamov A."/>
            <person name="Carpenter M.L."/>
            <person name="Signorovitch A.Y."/>
            <person name="Moreno M.A."/>
            <person name="Kamm K."/>
            <person name="Grimwood J."/>
            <person name="Schmutz J."/>
            <person name="Shapiro H."/>
            <person name="Grigoriev I.V."/>
            <person name="Buss L.W."/>
            <person name="Schierwater B."/>
            <person name="Dellaporta S.L."/>
            <person name="Rokhsar D.S."/>
        </authorList>
    </citation>
    <scope>NUCLEOTIDE SEQUENCE [LARGE SCALE GENOMIC DNA]</scope>
    <source>
        <strain evidence="1 2">Grell-BS-1999</strain>
    </source>
</reference>
<dbReference type="HOGENOM" id="CLU_748704_0_0_1"/>
<dbReference type="KEGG" id="tad:TRIADDRAFT_61334"/>
<evidence type="ECO:0000313" key="2">
    <source>
        <dbReference type="Proteomes" id="UP000009022"/>
    </source>
</evidence>
<dbReference type="EMBL" id="DS985262">
    <property type="protein sequence ID" value="EDV20139.1"/>
    <property type="molecule type" value="Genomic_DNA"/>
</dbReference>
<keyword evidence="2" id="KW-1185">Reference proteome</keyword>
<dbReference type="CTD" id="6758513"/>
<name>B3SAP7_TRIAD</name>
<accession>B3SAP7</accession>
<dbReference type="PhylomeDB" id="B3SAP7"/>
<dbReference type="Proteomes" id="UP000009022">
    <property type="component" value="Unassembled WGS sequence"/>
</dbReference>
<sequence>MEGQTIRTDIFEYDKAFLGYKSRNNDHQLLSLLNHSFLKELESDGLFRREDQPTIVGDIGCGDADAIIRYLQNVEFKGGLDIRAIDKHPVFAGIDQSTDEKGNSKKEKGLAEENFSKVEQAQTIPLKSFQVKYGDILQDDVVQLLLRDEEMKTSMNRFNLVFMSHAVYYARGQHKNGRYGVTNLVDSVASNLLSDDGVAILFHTSLSPVPHSYLARAYYTRGVIENETPTEEEYKSLSVDYIIRSSCNELGLTYFEIPYTFKLFQSKEYKKYSDIYKDPSRYHELQGNAIALQGLYATIFIGHRSPDNMHADQSPRGLNHVVDKVIDAIDNNDGFEVVSCMQIILSRKASDEFKQKIEKAVKICQNKLCDS</sequence>
<protein>
    <recommendedName>
        <fullName evidence="3">Methyltransferase domain-containing protein</fullName>
    </recommendedName>
</protein>
<dbReference type="InParanoid" id="B3SAP7"/>
<evidence type="ECO:0008006" key="3">
    <source>
        <dbReference type="Google" id="ProtNLM"/>
    </source>
</evidence>
<dbReference type="GeneID" id="6758513"/>
<gene>
    <name evidence="1" type="ORF">TRIADDRAFT_61334</name>
</gene>
<organism evidence="1 2">
    <name type="scientific">Trichoplax adhaerens</name>
    <name type="common">Trichoplax reptans</name>
    <dbReference type="NCBI Taxonomy" id="10228"/>
    <lineage>
        <taxon>Eukaryota</taxon>
        <taxon>Metazoa</taxon>
        <taxon>Placozoa</taxon>
        <taxon>Uniplacotomia</taxon>
        <taxon>Trichoplacea</taxon>
        <taxon>Trichoplacidae</taxon>
        <taxon>Trichoplax</taxon>
    </lineage>
</organism>
<dbReference type="RefSeq" id="XP_002117300.1">
    <property type="nucleotide sequence ID" value="XM_002117264.1"/>
</dbReference>